<reference evidence="6" key="2">
    <citation type="journal article" date="2021" name="PeerJ">
        <title>Extensive microbial diversity within the chicken gut microbiome revealed by metagenomics and culture.</title>
        <authorList>
            <person name="Gilroy R."/>
            <person name="Ravi A."/>
            <person name="Getino M."/>
            <person name="Pursley I."/>
            <person name="Horton D.L."/>
            <person name="Alikhan N.F."/>
            <person name="Baker D."/>
            <person name="Gharbi K."/>
            <person name="Hall N."/>
            <person name="Watson M."/>
            <person name="Adriaenssens E.M."/>
            <person name="Foster-Nyarko E."/>
            <person name="Jarju S."/>
            <person name="Secka A."/>
            <person name="Antonio M."/>
            <person name="Oren A."/>
            <person name="Chaudhuri R.R."/>
            <person name="La Ragione R."/>
            <person name="Hildebrand F."/>
            <person name="Pallen M.J."/>
        </authorList>
    </citation>
    <scope>NUCLEOTIDE SEQUENCE</scope>
    <source>
        <strain evidence="6">CHK123-3438</strain>
    </source>
</reference>
<dbReference type="EMBL" id="DVKS01000223">
    <property type="protein sequence ID" value="HIT43071.1"/>
    <property type="molecule type" value="Genomic_DNA"/>
</dbReference>
<dbReference type="AlphaFoldDB" id="A0A9D1GLM9"/>
<evidence type="ECO:0000256" key="4">
    <source>
        <dbReference type="ARBA" id="ARBA00023136"/>
    </source>
</evidence>
<name>A0A9D1GLM9_9FIRM</name>
<evidence type="ECO:0008006" key="8">
    <source>
        <dbReference type="Google" id="ProtNLM"/>
    </source>
</evidence>
<keyword evidence="2 5" id="KW-0812">Transmembrane</keyword>
<reference evidence="6" key="1">
    <citation type="submission" date="2020-10" db="EMBL/GenBank/DDBJ databases">
        <authorList>
            <person name="Gilroy R."/>
        </authorList>
    </citation>
    <scope>NUCLEOTIDE SEQUENCE</scope>
    <source>
        <strain evidence="6">CHK123-3438</strain>
    </source>
</reference>
<evidence type="ECO:0000313" key="7">
    <source>
        <dbReference type="Proteomes" id="UP000886860"/>
    </source>
</evidence>
<evidence type="ECO:0000313" key="6">
    <source>
        <dbReference type="EMBL" id="HIT43071.1"/>
    </source>
</evidence>
<feature type="transmembrane region" description="Helical" evidence="5">
    <location>
        <begin position="75"/>
        <end position="94"/>
    </location>
</feature>
<dbReference type="SUPFAM" id="SSF144091">
    <property type="entry name" value="Rhomboid-like"/>
    <property type="match status" value="1"/>
</dbReference>
<feature type="transmembrane region" description="Helical" evidence="5">
    <location>
        <begin position="106"/>
        <end position="127"/>
    </location>
</feature>
<feature type="transmembrane region" description="Helical" evidence="5">
    <location>
        <begin position="20"/>
        <end position="37"/>
    </location>
</feature>
<evidence type="ECO:0000256" key="1">
    <source>
        <dbReference type="ARBA" id="ARBA00004141"/>
    </source>
</evidence>
<sequence length="303" mass="35008">MNFFNRLERKLGRYAIPDLSRYIVGMYMIGLLIQMIGPEIYYRYLCLNGAALLRGQVWRIVTFMFYPLFSLNSRFDVFGVILNMLIGLTYYRLGSSLENVWGAFRFNVYFLLGIIGHVAGAIIIALITGFSVMITPVFLNFSLFMAFALTFPDIQLYIWGLIPVKVKYLAIAEGAIYLYLFITGGLVYRLEIGLSLLNVAVFFLTTRNFQRYSPKEVKRRREFRTQVKIRPAGQVRHRCAVCGRTEEDGPQMEFRFCSKCVGSYEYCQDHLYTHQHVTTEGMPPTADKFTGNPLDFPHKENEN</sequence>
<dbReference type="Proteomes" id="UP000886860">
    <property type="component" value="Unassembled WGS sequence"/>
</dbReference>
<keyword evidence="3 5" id="KW-1133">Transmembrane helix</keyword>
<comment type="caution">
    <text evidence="6">The sequence shown here is derived from an EMBL/GenBank/DDBJ whole genome shotgun (WGS) entry which is preliminary data.</text>
</comment>
<organism evidence="6 7">
    <name type="scientific">Candidatus Caccovicinus merdipullorum</name>
    <dbReference type="NCBI Taxonomy" id="2840724"/>
    <lineage>
        <taxon>Bacteria</taxon>
        <taxon>Bacillati</taxon>
        <taxon>Bacillota</taxon>
        <taxon>Clostridia</taxon>
        <taxon>Eubacteriales</taxon>
        <taxon>Candidatus Caccovicinus</taxon>
    </lineage>
</organism>
<feature type="transmembrane region" description="Helical" evidence="5">
    <location>
        <begin position="133"/>
        <end position="154"/>
    </location>
</feature>
<feature type="transmembrane region" description="Helical" evidence="5">
    <location>
        <begin position="166"/>
        <end position="186"/>
    </location>
</feature>
<evidence type="ECO:0000256" key="5">
    <source>
        <dbReference type="SAM" id="Phobius"/>
    </source>
</evidence>
<proteinExistence type="predicted"/>
<protein>
    <recommendedName>
        <fullName evidence="8">Rhomboid family intramembrane serine protease</fullName>
    </recommendedName>
</protein>
<dbReference type="InterPro" id="IPR035952">
    <property type="entry name" value="Rhomboid-like_sf"/>
</dbReference>
<keyword evidence="4 5" id="KW-0472">Membrane</keyword>
<gene>
    <name evidence="6" type="ORF">IAB60_13425</name>
</gene>
<dbReference type="Gene3D" id="1.20.1540.10">
    <property type="entry name" value="Rhomboid-like"/>
    <property type="match status" value="1"/>
</dbReference>
<accession>A0A9D1GLM9</accession>
<dbReference type="GO" id="GO:0016020">
    <property type="term" value="C:membrane"/>
    <property type="evidence" value="ECO:0007669"/>
    <property type="project" value="UniProtKB-SubCell"/>
</dbReference>
<comment type="subcellular location">
    <subcellularLocation>
        <location evidence="1">Membrane</location>
        <topology evidence="1">Multi-pass membrane protein</topology>
    </subcellularLocation>
</comment>
<evidence type="ECO:0000256" key="3">
    <source>
        <dbReference type="ARBA" id="ARBA00022989"/>
    </source>
</evidence>
<evidence type="ECO:0000256" key="2">
    <source>
        <dbReference type="ARBA" id="ARBA00022692"/>
    </source>
</evidence>